<feature type="compositionally biased region" description="Basic and acidic residues" evidence="1">
    <location>
        <begin position="53"/>
        <end position="63"/>
    </location>
</feature>
<evidence type="ECO:0000313" key="3">
    <source>
        <dbReference type="Proteomes" id="UP000324800"/>
    </source>
</evidence>
<comment type="caution">
    <text evidence="2">The sequence shown here is derived from an EMBL/GenBank/DDBJ whole genome shotgun (WGS) entry which is preliminary data.</text>
</comment>
<dbReference type="EMBL" id="SNRW01000011">
    <property type="protein sequence ID" value="KAA6404316.1"/>
    <property type="molecule type" value="Genomic_DNA"/>
</dbReference>
<feature type="region of interest" description="Disordered" evidence="1">
    <location>
        <begin position="49"/>
        <end position="109"/>
    </location>
</feature>
<name>A0A5J4XBW4_9EUKA</name>
<sequence length="109" mass="12966">MDGKPKFLRRSTSNLRVSFRDLQTAPDTTSVTSDDQRWNNIIRTLQTENQSLKQEKDDLEKQSMELTTSLETRLRDEKEQRVREQKQLHDAETELQEEQTKKTELENRS</sequence>
<proteinExistence type="predicted"/>
<protein>
    <submittedName>
        <fullName evidence="2">Uncharacterized protein</fullName>
    </submittedName>
</protein>
<feature type="compositionally biased region" description="Basic and acidic residues" evidence="1">
    <location>
        <begin position="72"/>
        <end position="109"/>
    </location>
</feature>
<gene>
    <name evidence="2" type="ORF">EZS28_000155</name>
</gene>
<organism evidence="2 3">
    <name type="scientific">Streblomastix strix</name>
    <dbReference type="NCBI Taxonomy" id="222440"/>
    <lineage>
        <taxon>Eukaryota</taxon>
        <taxon>Metamonada</taxon>
        <taxon>Preaxostyla</taxon>
        <taxon>Oxymonadida</taxon>
        <taxon>Streblomastigidae</taxon>
        <taxon>Streblomastix</taxon>
    </lineage>
</organism>
<dbReference type="AlphaFoldDB" id="A0A5J4XBW4"/>
<dbReference type="Proteomes" id="UP000324800">
    <property type="component" value="Unassembled WGS sequence"/>
</dbReference>
<accession>A0A5J4XBW4</accession>
<evidence type="ECO:0000313" key="2">
    <source>
        <dbReference type="EMBL" id="KAA6404316.1"/>
    </source>
</evidence>
<reference evidence="2 3" key="1">
    <citation type="submission" date="2019-03" db="EMBL/GenBank/DDBJ databases">
        <title>Single cell metagenomics reveals metabolic interactions within the superorganism composed of flagellate Streblomastix strix and complex community of Bacteroidetes bacteria on its surface.</title>
        <authorList>
            <person name="Treitli S.C."/>
            <person name="Kolisko M."/>
            <person name="Husnik F."/>
            <person name="Keeling P."/>
            <person name="Hampl V."/>
        </authorList>
    </citation>
    <scope>NUCLEOTIDE SEQUENCE [LARGE SCALE GENOMIC DNA]</scope>
    <source>
        <strain evidence="2">ST1C</strain>
    </source>
</reference>
<evidence type="ECO:0000256" key="1">
    <source>
        <dbReference type="SAM" id="MobiDB-lite"/>
    </source>
</evidence>